<evidence type="ECO:0000256" key="4">
    <source>
        <dbReference type="ARBA" id="ARBA00022679"/>
    </source>
</evidence>
<dbReference type="InterPro" id="IPR001206">
    <property type="entry name" value="Diacylglycerol_kinase_cat_dom"/>
</dbReference>
<evidence type="ECO:0000256" key="5">
    <source>
        <dbReference type="ARBA" id="ARBA00022723"/>
    </source>
</evidence>
<evidence type="ECO:0000256" key="11">
    <source>
        <dbReference type="ARBA" id="ARBA00023209"/>
    </source>
</evidence>
<keyword evidence="15" id="KW-1185">Reference proteome</keyword>
<dbReference type="EMBL" id="JBBMER010000002">
    <property type="protein sequence ID" value="MEQ2379007.1"/>
    <property type="molecule type" value="Genomic_DNA"/>
</dbReference>
<keyword evidence="3" id="KW-0444">Lipid biosynthesis</keyword>
<dbReference type="PANTHER" id="PTHR12358:SF106">
    <property type="entry name" value="LIPID KINASE YEGS"/>
    <property type="match status" value="1"/>
</dbReference>
<organism evidence="14 15">
    <name type="scientific">[Lactobacillus] rogosae</name>
    <dbReference type="NCBI Taxonomy" id="706562"/>
    <lineage>
        <taxon>Bacteria</taxon>
        <taxon>Bacillati</taxon>
        <taxon>Bacillota</taxon>
        <taxon>Clostridia</taxon>
        <taxon>Lachnospirales</taxon>
        <taxon>Lachnospiraceae</taxon>
        <taxon>Lachnospira</taxon>
    </lineage>
</organism>
<evidence type="ECO:0000256" key="12">
    <source>
        <dbReference type="ARBA" id="ARBA00023264"/>
    </source>
</evidence>
<dbReference type="InterPro" id="IPR045540">
    <property type="entry name" value="YegS/DAGK_C"/>
</dbReference>
<keyword evidence="9" id="KW-0460">Magnesium</keyword>
<dbReference type="Pfam" id="PF00781">
    <property type="entry name" value="DAGK_cat"/>
    <property type="match status" value="1"/>
</dbReference>
<evidence type="ECO:0000256" key="8">
    <source>
        <dbReference type="ARBA" id="ARBA00022840"/>
    </source>
</evidence>
<name>A0ABV1BTD1_9FIRM</name>
<comment type="caution">
    <text evidence="14">The sequence shown here is derived from an EMBL/GenBank/DDBJ whole genome shotgun (WGS) entry which is preliminary data.</text>
</comment>
<feature type="domain" description="DAGKc" evidence="13">
    <location>
        <begin position="1"/>
        <end position="131"/>
    </location>
</feature>
<comment type="cofactor">
    <cofactor evidence="1">
        <name>Mg(2+)</name>
        <dbReference type="ChEBI" id="CHEBI:18420"/>
    </cofactor>
</comment>
<evidence type="ECO:0000313" key="14">
    <source>
        <dbReference type="EMBL" id="MEQ2379007.1"/>
    </source>
</evidence>
<dbReference type="RefSeq" id="WP_242854088.1">
    <property type="nucleotide sequence ID" value="NZ_DAWCMB010000206.1"/>
</dbReference>
<keyword evidence="5" id="KW-0479">Metal-binding</keyword>
<keyword evidence="4" id="KW-0808">Transferase</keyword>
<keyword evidence="7 14" id="KW-0418">Kinase</keyword>
<evidence type="ECO:0000256" key="2">
    <source>
        <dbReference type="ARBA" id="ARBA00005983"/>
    </source>
</evidence>
<dbReference type="PANTHER" id="PTHR12358">
    <property type="entry name" value="SPHINGOSINE KINASE"/>
    <property type="match status" value="1"/>
</dbReference>
<dbReference type="InterPro" id="IPR005218">
    <property type="entry name" value="Diacylglycerol/lipid_kinase"/>
</dbReference>
<evidence type="ECO:0000256" key="3">
    <source>
        <dbReference type="ARBA" id="ARBA00022516"/>
    </source>
</evidence>
<protein>
    <submittedName>
        <fullName evidence="14">Diacylglycerol kinase family protein</fullName>
    </submittedName>
</protein>
<dbReference type="Pfam" id="PF19279">
    <property type="entry name" value="YegS_C"/>
    <property type="match status" value="1"/>
</dbReference>
<accession>A0ABV1BTD1</accession>
<dbReference type="NCBIfam" id="TIGR00147">
    <property type="entry name" value="YegS/Rv2252/BmrU family lipid kinase"/>
    <property type="match status" value="1"/>
</dbReference>
<dbReference type="Proteomes" id="UP001442364">
    <property type="component" value="Unassembled WGS sequence"/>
</dbReference>
<proteinExistence type="inferred from homology"/>
<evidence type="ECO:0000256" key="1">
    <source>
        <dbReference type="ARBA" id="ARBA00001946"/>
    </source>
</evidence>
<dbReference type="InterPro" id="IPR017438">
    <property type="entry name" value="ATP-NAD_kinase_N"/>
</dbReference>
<keyword evidence="8" id="KW-0067">ATP-binding</keyword>
<dbReference type="GO" id="GO:0016301">
    <property type="term" value="F:kinase activity"/>
    <property type="evidence" value="ECO:0007669"/>
    <property type="project" value="UniProtKB-KW"/>
</dbReference>
<keyword evidence="11" id="KW-0594">Phospholipid biosynthesis</keyword>
<dbReference type="InterPro" id="IPR016064">
    <property type="entry name" value="NAD/diacylglycerol_kinase_sf"/>
</dbReference>
<keyword evidence="6" id="KW-0547">Nucleotide-binding</keyword>
<dbReference type="PROSITE" id="PS50146">
    <property type="entry name" value="DAGK"/>
    <property type="match status" value="1"/>
</dbReference>
<evidence type="ECO:0000313" key="15">
    <source>
        <dbReference type="Proteomes" id="UP001442364"/>
    </source>
</evidence>
<reference evidence="14 15" key="1">
    <citation type="submission" date="2024-03" db="EMBL/GenBank/DDBJ databases">
        <title>Human intestinal bacterial collection.</title>
        <authorList>
            <person name="Pauvert C."/>
            <person name="Hitch T.C.A."/>
            <person name="Clavel T."/>
        </authorList>
    </citation>
    <scope>NUCLEOTIDE SEQUENCE [LARGE SCALE GENOMIC DNA]</scope>
    <source>
        <strain evidence="14 15">CLA-AA-H255</strain>
    </source>
</reference>
<evidence type="ECO:0000256" key="6">
    <source>
        <dbReference type="ARBA" id="ARBA00022741"/>
    </source>
</evidence>
<dbReference type="SMART" id="SM00046">
    <property type="entry name" value="DAGKc"/>
    <property type="match status" value="1"/>
</dbReference>
<evidence type="ECO:0000259" key="13">
    <source>
        <dbReference type="PROSITE" id="PS50146"/>
    </source>
</evidence>
<sequence length="309" mass="34257">MKKMLFVFNPNSGKAQIKNSLLKIIQIFSNADYEVTVYPTKAALDGFERVKADEGRYDVIVCSGGDGTLNEIVSAVAGYSTVKPPIGYIPSGSTNDFARSLGIPSDKIRAACNIINGESFPCDIGIANDHKYFNYVAAFGAFTDVAYETPQDLKNVLGHQAYVIEGVKRLSNLKACRMKIKSDELNVEDSFIYGMVSNASSIGGMKGLIAEGVDYQDGMFEVTLIREIKNPMDLQAIVNAFITQKIDDCDMVYTFKTKDITFESKEEVKWTLDGEFGGIHNNVNLKVCQKAVDFIVKKRRKKEEKDLLN</sequence>
<dbReference type="InterPro" id="IPR050187">
    <property type="entry name" value="Lipid_Phosphate_FormReg"/>
</dbReference>
<dbReference type="Gene3D" id="3.40.50.10330">
    <property type="entry name" value="Probable inorganic polyphosphate/atp-NAD kinase, domain 1"/>
    <property type="match status" value="1"/>
</dbReference>
<comment type="similarity">
    <text evidence="2">Belongs to the diacylglycerol/lipid kinase family.</text>
</comment>
<evidence type="ECO:0000256" key="9">
    <source>
        <dbReference type="ARBA" id="ARBA00022842"/>
    </source>
</evidence>
<evidence type="ECO:0000256" key="7">
    <source>
        <dbReference type="ARBA" id="ARBA00022777"/>
    </source>
</evidence>
<dbReference type="SUPFAM" id="SSF111331">
    <property type="entry name" value="NAD kinase/diacylglycerol kinase-like"/>
    <property type="match status" value="1"/>
</dbReference>
<gene>
    <name evidence="14" type="ORF">WMO14_03790</name>
</gene>
<dbReference type="Gene3D" id="2.60.200.40">
    <property type="match status" value="1"/>
</dbReference>
<keyword evidence="12" id="KW-1208">Phospholipid metabolism</keyword>
<keyword evidence="10" id="KW-0443">Lipid metabolism</keyword>
<evidence type="ECO:0000256" key="10">
    <source>
        <dbReference type="ARBA" id="ARBA00023098"/>
    </source>
</evidence>